<dbReference type="InterPro" id="IPR017871">
    <property type="entry name" value="ABC_transporter-like_CS"/>
</dbReference>
<feature type="transmembrane region" description="Helical" evidence="7">
    <location>
        <begin position="247"/>
        <end position="265"/>
    </location>
</feature>
<evidence type="ECO:0000259" key="9">
    <source>
        <dbReference type="PROSITE" id="PS50929"/>
    </source>
</evidence>
<dbReference type="PANTHER" id="PTHR43394">
    <property type="entry name" value="ATP-DEPENDENT PERMEASE MDL1, MITOCHONDRIAL"/>
    <property type="match status" value="1"/>
</dbReference>
<feature type="transmembrane region" description="Helical" evidence="7">
    <location>
        <begin position="162"/>
        <end position="180"/>
    </location>
</feature>
<dbReference type="Pfam" id="PF00005">
    <property type="entry name" value="ABC_tran"/>
    <property type="match status" value="1"/>
</dbReference>
<feature type="domain" description="ABC transmembrane type-1" evidence="9">
    <location>
        <begin position="24"/>
        <end position="305"/>
    </location>
</feature>
<dbReference type="InterPro" id="IPR003439">
    <property type="entry name" value="ABC_transporter-like_ATP-bd"/>
</dbReference>
<dbReference type="SUPFAM" id="SSF90123">
    <property type="entry name" value="ABC transporter transmembrane region"/>
    <property type="match status" value="1"/>
</dbReference>
<dbReference type="PANTHER" id="PTHR43394:SF1">
    <property type="entry name" value="ATP-BINDING CASSETTE SUB-FAMILY B MEMBER 10, MITOCHONDRIAL"/>
    <property type="match status" value="1"/>
</dbReference>
<dbReference type="EMBL" id="FQWX01000027">
    <property type="protein sequence ID" value="SHH21207.1"/>
    <property type="molecule type" value="Genomic_DNA"/>
</dbReference>
<dbReference type="RefSeq" id="WP_200787910.1">
    <property type="nucleotide sequence ID" value="NZ_BAABCH010000089.1"/>
</dbReference>
<dbReference type="Gene3D" id="3.40.50.300">
    <property type="entry name" value="P-loop containing nucleotide triphosphate hydrolases"/>
    <property type="match status" value="1"/>
</dbReference>
<gene>
    <name evidence="10" type="ORF">SAMN04488530_1273</name>
</gene>
<dbReference type="SUPFAM" id="SSF52540">
    <property type="entry name" value="P-loop containing nucleoside triphosphate hydrolases"/>
    <property type="match status" value="1"/>
</dbReference>
<dbReference type="GO" id="GO:0005524">
    <property type="term" value="F:ATP binding"/>
    <property type="evidence" value="ECO:0007669"/>
    <property type="project" value="UniProtKB-KW"/>
</dbReference>
<dbReference type="PROSITE" id="PS50893">
    <property type="entry name" value="ABC_TRANSPORTER_2"/>
    <property type="match status" value="1"/>
</dbReference>
<keyword evidence="11" id="KW-1185">Reference proteome</keyword>
<dbReference type="GO" id="GO:0015421">
    <property type="term" value="F:ABC-type oligopeptide transporter activity"/>
    <property type="evidence" value="ECO:0007669"/>
    <property type="project" value="TreeGrafter"/>
</dbReference>
<keyword evidence="3" id="KW-0547">Nucleotide-binding</keyword>
<feature type="transmembrane region" description="Helical" evidence="7">
    <location>
        <begin position="20"/>
        <end position="39"/>
    </location>
</feature>
<dbReference type="AlphaFoldDB" id="A0A1M5R476"/>
<accession>A0A1M5R476</accession>
<dbReference type="Pfam" id="PF00664">
    <property type="entry name" value="ABC_membrane"/>
    <property type="match status" value="1"/>
</dbReference>
<reference evidence="11" key="1">
    <citation type="submission" date="2016-11" db="EMBL/GenBank/DDBJ databases">
        <authorList>
            <person name="Varghese N."/>
            <person name="Submissions S."/>
        </authorList>
    </citation>
    <scope>NUCLEOTIDE SEQUENCE [LARGE SCALE GENOMIC DNA]</scope>
    <source>
        <strain evidence="11">DSM 2635</strain>
    </source>
</reference>
<evidence type="ECO:0000256" key="5">
    <source>
        <dbReference type="ARBA" id="ARBA00022989"/>
    </source>
</evidence>
<proteinExistence type="predicted"/>
<keyword evidence="5 7" id="KW-1133">Transmembrane helix</keyword>
<evidence type="ECO:0000256" key="2">
    <source>
        <dbReference type="ARBA" id="ARBA00022692"/>
    </source>
</evidence>
<feature type="transmembrane region" description="Helical" evidence="7">
    <location>
        <begin position="137"/>
        <end position="156"/>
    </location>
</feature>
<evidence type="ECO:0000313" key="10">
    <source>
        <dbReference type="EMBL" id="SHH21207.1"/>
    </source>
</evidence>
<dbReference type="Gene3D" id="1.20.1560.10">
    <property type="entry name" value="ABC transporter type 1, transmembrane domain"/>
    <property type="match status" value="1"/>
</dbReference>
<evidence type="ECO:0000256" key="3">
    <source>
        <dbReference type="ARBA" id="ARBA00022741"/>
    </source>
</evidence>
<evidence type="ECO:0000256" key="6">
    <source>
        <dbReference type="ARBA" id="ARBA00023136"/>
    </source>
</evidence>
<dbReference type="PROSITE" id="PS50929">
    <property type="entry name" value="ABC_TM1F"/>
    <property type="match status" value="1"/>
</dbReference>
<keyword evidence="2 7" id="KW-0812">Transmembrane</keyword>
<feature type="domain" description="ABC transporter" evidence="8">
    <location>
        <begin position="340"/>
        <end position="573"/>
    </location>
</feature>
<dbReference type="InterPro" id="IPR027417">
    <property type="entry name" value="P-loop_NTPase"/>
</dbReference>
<dbReference type="PROSITE" id="PS00211">
    <property type="entry name" value="ABC_TRANSPORTER_1"/>
    <property type="match status" value="1"/>
</dbReference>
<comment type="subcellular location">
    <subcellularLocation>
        <location evidence="1">Cell membrane</location>
        <topology evidence="1">Multi-pass membrane protein</topology>
    </subcellularLocation>
</comment>
<keyword evidence="4 10" id="KW-0067">ATP-binding</keyword>
<organism evidence="10 11">
    <name type="scientific">Asaccharospora irregularis DSM 2635</name>
    <dbReference type="NCBI Taxonomy" id="1121321"/>
    <lineage>
        <taxon>Bacteria</taxon>
        <taxon>Bacillati</taxon>
        <taxon>Bacillota</taxon>
        <taxon>Clostridia</taxon>
        <taxon>Peptostreptococcales</taxon>
        <taxon>Peptostreptococcaceae</taxon>
        <taxon>Asaccharospora</taxon>
    </lineage>
</organism>
<sequence length="581" mass="65481">MKNSRNIKKFLKIVFEKNKLIASIAFVIMLVISMLDLSIPQVTRLILDDAIINNKTNLLIKLVLLYAIISIFSALFTVILEYIYSKMKKRASIKLKIRLLKHLSKLSGEYYTNIKTGNMLSIIENDIFIVENFGAEILFSLIVDGLTACIALFFLVRMQSDLLLIVITLQVMLTFIQSKFTKVIAQKTEEVRKDSGNISNIVQEYVSNIMNVIISKSSFNFFKRYIKQEKGLINKCIKLDMIISSNISASMILSSLITICIYGYGGLKIIKGNMTIGELIAFQQYTGMLIGPCINIIRSNTRIQQSLVSINRIFSILDEPIIINQDNNSSIIKEDFSGNITFDNVVFSYDEDRILDNINIEFEKGKLTALVGTSGCGKSTIVNLLFRLWDIDEGKIMIDNIDIKDYNLKSLRKNISIVTQDLLLFDDSILNNLTIGNKNISKKFVKDVCNRVDLYDFINGLPNGFDTIIGEKGVKLSGGQKQRVAIARAIISNSSIIVFDEATSALDNISQKKITENISDLLKNKTVIVIAHRLSTIKNADKIYVIDKGRVIESGNHEELILNESTYYSLVNEQKQELALS</sequence>
<dbReference type="InterPro" id="IPR011527">
    <property type="entry name" value="ABC1_TM_dom"/>
</dbReference>
<dbReference type="STRING" id="1121321.SAMN04488530_1273"/>
<dbReference type="GO" id="GO:0005886">
    <property type="term" value="C:plasma membrane"/>
    <property type="evidence" value="ECO:0007669"/>
    <property type="project" value="UniProtKB-SubCell"/>
</dbReference>
<dbReference type="FunFam" id="3.40.50.300:FF:000218">
    <property type="entry name" value="Multidrug ABC transporter ATP-binding protein"/>
    <property type="match status" value="1"/>
</dbReference>
<dbReference type="InterPro" id="IPR036640">
    <property type="entry name" value="ABC1_TM_sf"/>
</dbReference>
<dbReference type="GO" id="GO:0016887">
    <property type="term" value="F:ATP hydrolysis activity"/>
    <property type="evidence" value="ECO:0007669"/>
    <property type="project" value="InterPro"/>
</dbReference>
<dbReference type="SMART" id="SM00382">
    <property type="entry name" value="AAA"/>
    <property type="match status" value="1"/>
</dbReference>
<evidence type="ECO:0000259" key="8">
    <source>
        <dbReference type="PROSITE" id="PS50893"/>
    </source>
</evidence>
<evidence type="ECO:0000256" key="7">
    <source>
        <dbReference type="SAM" id="Phobius"/>
    </source>
</evidence>
<name>A0A1M5R476_9FIRM</name>
<dbReference type="CDD" id="cd07346">
    <property type="entry name" value="ABC_6TM_exporters"/>
    <property type="match status" value="1"/>
</dbReference>
<protein>
    <submittedName>
        <fullName evidence="10">ATP-binding cassette, subfamily B, MsbA</fullName>
    </submittedName>
</protein>
<keyword evidence="6 7" id="KW-0472">Membrane</keyword>
<evidence type="ECO:0000256" key="4">
    <source>
        <dbReference type="ARBA" id="ARBA00022840"/>
    </source>
</evidence>
<evidence type="ECO:0000256" key="1">
    <source>
        <dbReference type="ARBA" id="ARBA00004651"/>
    </source>
</evidence>
<evidence type="ECO:0000313" key="11">
    <source>
        <dbReference type="Proteomes" id="UP000243255"/>
    </source>
</evidence>
<dbReference type="InterPro" id="IPR039421">
    <property type="entry name" value="Type_1_exporter"/>
</dbReference>
<feature type="transmembrane region" description="Helical" evidence="7">
    <location>
        <begin position="59"/>
        <end position="84"/>
    </location>
</feature>
<dbReference type="Proteomes" id="UP000243255">
    <property type="component" value="Unassembled WGS sequence"/>
</dbReference>
<dbReference type="InterPro" id="IPR003593">
    <property type="entry name" value="AAA+_ATPase"/>
</dbReference>